<dbReference type="AlphaFoldDB" id="A0AAW5JC74"/>
<accession>A0AAW5JC74</accession>
<evidence type="ECO:0000313" key="2">
    <source>
        <dbReference type="EMBL" id="MCQ3022576.1"/>
    </source>
</evidence>
<organism evidence="2 3">
    <name type="scientific">Pseudomonas savastanoi</name>
    <name type="common">Pseudomonas syringae pv. savastanoi</name>
    <dbReference type="NCBI Taxonomy" id="29438"/>
    <lineage>
        <taxon>Bacteria</taxon>
        <taxon>Pseudomonadati</taxon>
        <taxon>Pseudomonadota</taxon>
        <taxon>Gammaproteobacteria</taxon>
        <taxon>Pseudomonadales</taxon>
        <taxon>Pseudomonadaceae</taxon>
        <taxon>Pseudomonas</taxon>
    </lineage>
</organism>
<protein>
    <submittedName>
        <fullName evidence="2">Uncharacterized protein</fullName>
    </submittedName>
</protein>
<feature type="region of interest" description="Disordered" evidence="1">
    <location>
        <begin position="104"/>
        <end position="128"/>
    </location>
</feature>
<feature type="compositionally biased region" description="Basic and acidic residues" evidence="1">
    <location>
        <begin position="109"/>
        <end position="128"/>
    </location>
</feature>
<evidence type="ECO:0000256" key="1">
    <source>
        <dbReference type="SAM" id="MobiDB-lite"/>
    </source>
</evidence>
<gene>
    <name evidence="2" type="ORF">NLO85_18785</name>
</gene>
<name>A0AAW5JC74_PSESS</name>
<dbReference type="Proteomes" id="UP001206018">
    <property type="component" value="Unassembled WGS sequence"/>
</dbReference>
<sequence>MGLTNEQAQKLEHDLDTNHTEMIVLTLQDANRLAAGISSPHEGSTQTHWLCPRTDKELLDGGWGCTKSLYQSTAHQWVNTNWVVPTGMAAHDTFKETLIYSKTQLLPPDKSRPPERCRDEKSNKSASP</sequence>
<dbReference type="RefSeq" id="WP_255884753.1">
    <property type="nucleotide sequence ID" value="NZ_JANAKN010000047.1"/>
</dbReference>
<evidence type="ECO:0000313" key="3">
    <source>
        <dbReference type="Proteomes" id="UP001206018"/>
    </source>
</evidence>
<reference evidence="2" key="1">
    <citation type="submission" date="2022-07" db="EMBL/GenBank/DDBJ databases">
        <title>The diversity of lipopeptides in the P. syringae complex parallels phylogeny and sheds light on structural diversification during evolutionary history.</title>
        <authorList>
            <person name="Bricout A."/>
            <person name="Morris C.E."/>
            <person name="Chandeysson C."/>
            <person name="Duban M."/>
            <person name="Boistel C."/>
            <person name="Chataigne G."/>
            <person name="Lecouturier D."/>
            <person name="Jacques P."/>
            <person name="Leclere V."/>
            <person name="Rochex A."/>
        </authorList>
    </citation>
    <scope>NUCLEOTIDE SEQUENCE</scope>
    <source>
        <strain evidence="2">LYR0002</strain>
    </source>
</reference>
<proteinExistence type="predicted"/>
<dbReference type="EMBL" id="JANAKN010000047">
    <property type="protein sequence ID" value="MCQ3022576.1"/>
    <property type="molecule type" value="Genomic_DNA"/>
</dbReference>
<comment type="caution">
    <text evidence="2">The sequence shown here is derived from an EMBL/GenBank/DDBJ whole genome shotgun (WGS) entry which is preliminary data.</text>
</comment>